<keyword evidence="3" id="KW-0998">Cell outer membrane</keyword>
<evidence type="ECO:0000256" key="5">
    <source>
        <dbReference type="SAM" id="SignalP"/>
    </source>
</evidence>
<dbReference type="SUPFAM" id="SSF103088">
    <property type="entry name" value="OmpA-like"/>
    <property type="match status" value="1"/>
</dbReference>
<comment type="subcellular location">
    <subcellularLocation>
        <location evidence="1">Cell outer membrane</location>
    </subcellularLocation>
</comment>
<sequence>MQHILLKRFISVAAFILISAAAYGQTEFTRGSTIIFEDSLKHERVGEFPSKWRLVKGSAEVARHDGENALSFLITQTQVAPLMEENNSLPQAFTIEFDYLMNELRQHAYEITFFNDTGRRSGSLRFTGERFILVSSRGGAVSEGKTTETRAGFQPGWRRLALSFNQHEMRVFSNGVRILNVPRFEEELRSFQIQGGRPNNARPNSDTFITNVVVAEGGMPLYETVMSEGRFSTTDIQFDVNKADIKPESAGIIDQVVQLMRDHQDLRFSVEGHTDSDGDGELNQRLSQQRAESVVRALIEKGIGPDRLTSKGWGASKPVADNTTENGKAENRRVEFIRL</sequence>
<name>A0A495V2N3_9GAMM</name>
<keyword evidence="2 4" id="KW-0472">Membrane</keyword>
<dbReference type="AlphaFoldDB" id="A0A495V2N3"/>
<reference evidence="7 8" key="1">
    <citation type="submission" date="2018-10" db="EMBL/GenBank/DDBJ databases">
        <title>Genomic Encyclopedia of Archaeal and Bacterial Type Strains, Phase II (KMG-II): from individual species to whole genera.</title>
        <authorList>
            <person name="Goeker M."/>
        </authorList>
    </citation>
    <scope>NUCLEOTIDE SEQUENCE [LARGE SCALE GENOMIC DNA]</scope>
    <source>
        <strain evidence="7 8">DSM 235</strain>
    </source>
</reference>
<proteinExistence type="predicted"/>
<evidence type="ECO:0000256" key="1">
    <source>
        <dbReference type="ARBA" id="ARBA00004442"/>
    </source>
</evidence>
<dbReference type="PANTHER" id="PTHR30329">
    <property type="entry name" value="STATOR ELEMENT OF FLAGELLAR MOTOR COMPLEX"/>
    <property type="match status" value="1"/>
</dbReference>
<dbReference type="InterPro" id="IPR006664">
    <property type="entry name" value="OMP_bac"/>
</dbReference>
<evidence type="ECO:0000256" key="3">
    <source>
        <dbReference type="ARBA" id="ARBA00023237"/>
    </source>
</evidence>
<feature type="domain" description="OmpA-like" evidence="6">
    <location>
        <begin position="225"/>
        <end position="339"/>
    </location>
</feature>
<dbReference type="PRINTS" id="PR01021">
    <property type="entry name" value="OMPADOMAIN"/>
</dbReference>
<gene>
    <name evidence="7" type="ORF">BDD21_0128</name>
</gene>
<evidence type="ECO:0000256" key="4">
    <source>
        <dbReference type="PROSITE-ProRule" id="PRU00473"/>
    </source>
</evidence>
<feature type="chain" id="PRO_5019763172" evidence="5">
    <location>
        <begin position="25"/>
        <end position="339"/>
    </location>
</feature>
<dbReference type="InterPro" id="IPR050330">
    <property type="entry name" value="Bact_OuterMem_StrucFunc"/>
</dbReference>
<dbReference type="Proteomes" id="UP000274556">
    <property type="component" value="Unassembled WGS sequence"/>
</dbReference>
<dbReference type="PROSITE" id="PS51123">
    <property type="entry name" value="OMPA_2"/>
    <property type="match status" value="1"/>
</dbReference>
<keyword evidence="8" id="KW-1185">Reference proteome</keyword>
<evidence type="ECO:0000256" key="2">
    <source>
        <dbReference type="ARBA" id="ARBA00023136"/>
    </source>
</evidence>
<dbReference type="GO" id="GO:0009279">
    <property type="term" value="C:cell outer membrane"/>
    <property type="evidence" value="ECO:0007669"/>
    <property type="project" value="UniProtKB-SubCell"/>
</dbReference>
<dbReference type="InterPro" id="IPR006665">
    <property type="entry name" value="OmpA-like"/>
</dbReference>
<organism evidence="7 8">
    <name type="scientific">Thiocapsa rosea</name>
    <dbReference type="NCBI Taxonomy" id="69360"/>
    <lineage>
        <taxon>Bacteria</taxon>
        <taxon>Pseudomonadati</taxon>
        <taxon>Pseudomonadota</taxon>
        <taxon>Gammaproteobacteria</taxon>
        <taxon>Chromatiales</taxon>
        <taxon>Chromatiaceae</taxon>
        <taxon>Thiocapsa</taxon>
    </lineage>
</organism>
<dbReference type="RefSeq" id="WP_120795506.1">
    <property type="nucleotide sequence ID" value="NZ_RBXL01000001.1"/>
</dbReference>
<dbReference type="OrthoDB" id="9793443at2"/>
<dbReference type="CDD" id="cd07185">
    <property type="entry name" value="OmpA_C-like"/>
    <property type="match status" value="1"/>
</dbReference>
<dbReference type="Gene3D" id="3.30.1330.60">
    <property type="entry name" value="OmpA-like domain"/>
    <property type="match status" value="1"/>
</dbReference>
<evidence type="ECO:0000313" key="8">
    <source>
        <dbReference type="Proteomes" id="UP000274556"/>
    </source>
</evidence>
<comment type="caution">
    <text evidence="7">The sequence shown here is derived from an EMBL/GenBank/DDBJ whole genome shotgun (WGS) entry which is preliminary data.</text>
</comment>
<protein>
    <submittedName>
        <fullName evidence="7">OmpA family protein</fullName>
    </submittedName>
</protein>
<dbReference type="PANTHER" id="PTHR30329:SF21">
    <property type="entry name" value="LIPOPROTEIN YIAD-RELATED"/>
    <property type="match status" value="1"/>
</dbReference>
<dbReference type="Pfam" id="PF00691">
    <property type="entry name" value="OmpA"/>
    <property type="match status" value="1"/>
</dbReference>
<dbReference type="InterPro" id="IPR036737">
    <property type="entry name" value="OmpA-like_sf"/>
</dbReference>
<evidence type="ECO:0000313" key="7">
    <source>
        <dbReference type="EMBL" id="RKT42833.1"/>
    </source>
</evidence>
<evidence type="ECO:0000259" key="6">
    <source>
        <dbReference type="PROSITE" id="PS51123"/>
    </source>
</evidence>
<accession>A0A495V2N3</accession>
<keyword evidence="5" id="KW-0732">Signal</keyword>
<feature type="signal peptide" evidence="5">
    <location>
        <begin position="1"/>
        <end position="24"/>
    </location>
</feature>
<dbReference type="EMBL" id="RBXL01000001">
    <property type="protein sequence ID" value="RKT42833.1"/>
    <property type="molecule type" value="Genomic_DNA"/>
</dbReference>